<dbReference type="Proteomes" id="UP000033109">
    <property type="component" value="Chromosome"/>
</dbReference>
<keyword evidence="2" id="KW-1185">Reference proteome</keyword>
<dbReference type="OrthoDB" id="840060at2"/>
<organism evidence="1 2">
    <name type="scientific">Pontibacter korlensis</name>
    <dbReference type="NCBI Taxonomy" id="400092"/>
    <lineage>
        <taxon>Bacteria</taxon>
        <taxon>Pseudomonadati</taxon>
        <taxon>Bacteroidota</taxon>
        <taxon>Cytophagia</taxon>
        <taxon>Cytophagales</taxon>
        <taxon>Hymenobacteraceae</taxon>
        <taxon>Pontibacter</taxon>
    </lineage>
</organism>
<dbReference type="PATRIC" id="fig|400092.3.peg.1962"/>
<dbReference type="STRING" id="400092.PKOR_08930"/>
<sequence length="63" mass="7758">MLEYVKTILLKVSFDKMLFEKELRKAFKVLVKEEIEQLKQWCYNQFSGVYLIILNRVFLKHQF</sequence>
<proteinExistence type="predicted"/>
<dbReference type="KEGG" id="pko:PKOR_08930"/>
<accession>A0A0E3UWA2</accession>
<dbReference type="AlphaFoldDB" id="A0A0E3UWA2"/>
<dbReference type="RefSeq" id="WP_046310249.1">
    <property type="nucleotide sequence ID" value="NZ_CBCSCY010000004.1"/>
</dbReference>
<name>A0A0E3UWA2_9BACT</name>
<evidence type="ECO:0000313" key="1">
    <source>
        <dbReference type="EMBL" id="AKD03227.1"/>
    </source>
</evidence>
<gene>
    <name evidence="1" type="ORF">PKOR_08930</name>
</gene>
<reference evidence="1 2" key="1">
    <citation type="journal article" date="2015" name="Sci. Rep.">
        <title>Unraveling adaptation of Pontibacter korlensis to radiation and infertility in desert through complete genome and comparative transcriptomic analysis.</title>
        <authorList>
            <person name="Dai J."/>
            <person name="Dai W."/>
            <person name="Qiu C."/>
            <person name="Yang Z."/>
            <person name="Zhang Y."/>
            <person name="Zhou M."/>
            <person name="Zhang L."/>
            <person name="Fang C."/>
            <person name="Gao Q."/>
            <person name="Yang Q."/>
            <person name="Li X."/>
            <person name="Wang Z."/>
            <person name="Wang Z."/>
            <person name="Jia Z."/>
            <person name="Chen X."/>
        </authorList>
    </citation>
    <scope>NUCLEOTIDE SEQUENCE [LARGE SCALE GENOMIC DNA]</scope>
    <source>
        <strain evidence="1 2">X14-1T</strain>
    </source>
</reference>
<dbReference type="HOGENOM" id="CLU_201758_0_0_10"/>
<dbReference type="EMBL" id="CP009621">
    <property type="protein sequence ID" value="AKD03227.1"/>
    <property type="molecule type" value="Genomic_DNA"/>
</dbReference>
<protein>
    <recommendedName>
        <fullName evidence="3">Transposase</fullName>
    </recommendedName>
</protein>
<evidence type="ECO:0000313" key="2">
    <source>
        <dbReference type="Proteomes" id="UP000033109"/>
    </source>
</evidence>
<evidence type="ECO:0008006" key="3">
    <source>
        <dbReference type="Google" id="ProtNLM"/>
    </source>
</evidence>